<name>A0AAJ2UBM7_OENOE</name>
<dbReference type="CDD" id="cd01189">
    <property type="entry name" value="INT_ICEBs1_C_like"/>
    <property type="match status" value="1"/>
</dbReference>
<dbReference type="InterPro" id="IPR044068">
    <property type="entry name" value="CB"/>
</dbReference>
<organism evidence="7 8">
    <name type="scientific">Oenococcus oeni</name>
    <name type="common">Leuconostoc oenos</name>
    <dbReference type="NCBI Taxonomy" id="1247"/>
    <lineage>
        <taxon>Bacteria</taxon>
        <taxon>Bacillati</taxon>
        <taxon>Bacillota</taxon>
        <taxon>Bacilli</taxon>
        <taxon>Lactobacillales</taxon>
        <taxon>Lactobacillaceae</taxon>
        <taxon>Oenococcus</taxon>
    </lineage>
</organism>
<evidence type="ECO:0000256" key="3">
    <source>
        <dbReference type="ARBA" id="ARBA00023172"/>
    </source>
</evidence>
<proteinExistence type="inferred from homology"/>
<evidence type="ECO:0000256" key="2">
    <source>
        <dbReference type="ARBA" id="ARBA00023125"/>
    </source>
</evidence>
<protein>
    <submittedName>
        <fullName evidence="7">Tyrosine-type recombinase/integrase</fullName>
    </submittedName>
</protein>
<dbReference type="InterPro" id="IPR011010">
    <property type="entry name" value="DNA_brk_join_enz"/>
</dbReference>
<dbReference type="Gene3D" id="1.10.150.130">
    <property type="match status" value="1"/>
</dbReference>
<evidence type="ECO:0000259" key="5">
    <source>
        <dbReference type="PROSITE" id="PS51898"/>
    </source>
</evidence>
<dbReference type="InterPro" id="IPR050090">
    <property type="entry name" value="Tyrosine_recombinase_XerCD"/>
</dbReference>
<dbReference type="EMBL" id="WERV01000004">
    <property type="protein sequence ID" value="MDV7715251.1"/>
    <property type="molecule type" value="Genomic_DNA"/>
</dbReference>
<reference evidence="7" key="1">
    <citation type="submission" date="2019-10" db="EMBL/GenBank/DDBJ databases">
        <title>Malate fermentation in French cider.</title>
        <authorList>
            <person name="Cousin F.J."/>
            <person name="Medina Fernandez S."/>
            <person name="Misery B."/>
            <person name="Laplace J.-M."/>
            <person name="Cretenet M."/>
        </authorList>
    </citation>
    <scope>NUCLEOTIDE SEQUENCE</scope>
    <source>
        <strain evidence="7">UCMA15129</strain>
    </source>
</reference>
<dbReference type="GO" id="GO:0003677">
    <property type="term" value="F:DNA binding"/>
    <property type="evidence" value="ECO:0007669"/>
    <property type="project" value="UniProtKB-UniRule"/>
</dbReference>
<dbReference type="PANTHER" id="PTHR30349:SF64">
    <property type="entry name" value="PROPHAGE INTEGRASE INTD-RELATED"/>
    <property type="match status" value="1"/>
</dbReference>
<comment type="caution">
    <text evidence="7">The sequence shown here is derived from an EMBL/GenBank/DDBJ whole genome shotgun (WGS) entry which is preliminary data.</text>
</comment>
<dbReference type="InterPro" id="IPR002104">
    <property type="entry name" value="Integrase_catalytic"/>
</dbReference>
<dbReference type="GO" id="GO:0015074">
    <property type="term" value="P:DNA integration"/>
    <property type="evidence" value="ECO:0007669"/>
    <property type="project" value="InterPro"/>
</dbReference>
<dbReference type="GeneID" id="75065490"/>
<feature type="domain" description="Core-binding (CB)" evidence="6">
    <location>
        <begin position="59"/>
        <end position="139"/>
    </location>
</feature>
<dbReference type="InterPro" id="IPR013762">
    <property type="entry name" value="Integrase-like_cat_sf"/>
</dbReference>
<dbReference type="InterPro" id="IPR025269">
    <property type="entry name" value="SAM-like_dom"/>
</dbReference>
<keyword evidence="3" id="KW-0233">DNA recombination</keyword>
<evidence type="ECO:0000259" key="6">
    <source>
        <dbReference type="PROSITE" id="PS51900"/>
    </source>
</evidence>
<dbReference type="PROSITE" id="PS51900">
    <property type="entry name" value="CB"/>
    <property type="match status" value="1"/>
</dbReference>
<evidence type="ECO:0000256" key="1">
    <source>
        <dbReference type="ARBA" id="ARBA00008857"/>
    </source>
</evidence>
<dbReference type="GO" id="GO:0006310">
    <property type="term" value="P:DNA recombination"/>
    <property type="evidence" value="ECO:0007669"/>
    <property type="project" value="UniProtKB-KW"/>
</dbReference>
<dbReference type="InterPro" id="IPR010998">
    <property type="entry name" value="Integrase_recombinase_N"/>
</dbReference>
<accession>A0AAJ2UBM7</accession>
<dbReference type="PANTHER" id="PTHR30349">
    <property type="entry name" value="PHAGE INTEGRASE-RELATED"/>
    <property type="match status" value="1"/>
</dbReference>
<dbReference type="Pfam" id="PF13102">
    <property type="entry name" value="Phage_int_SAM_5"/>
    <property type="match status" value="1"/>
</dbReference>
<evidence type="ECO:0000256" key="4">
    <source>
        <dbReference type="PROSITE-ProRule" id="PRU01248"/>
    </source>
</evidence>
<dbReference type="RefSeq" id="WP_002819899.1">
    <property type="nucleotide sequence ID" value="NZ_CP084701.1"/>
</dbReference>
<dbReference type="SUPFAM" id="SSF56349">
    <property type="entry name" value="DNA breaking-rejoining enzymes"/>
    <property type="match status" value="1"/>
</dbReference>
<dbReference type="Proteomes" id="UP001281024">
    <property type="component" value="Unassembled WGS sequence"/>
</dbReference>
<keyword evidence="2 4" id="KW-0238">DNA-binding</keyword>
<dbReference type="AlphaFoldDB" id="A0AAJ2UBM7"/>
<dbReference type="Gene3D" id="1.10.443.10">
    <property type="entry name" value="Intergrase catalytic core"/>
    <property type="match status" value="1"/>
</dbReference>
<sequence>MASIKKRGKYYQARVSYRDPVTGEFRTKNKSGFLKTKDAQIWVGQVLSGKQQEKEQPDILLSDYFENWYLTYRVNRSNQTIYQYRDTLHTIKKYLPTMTLKSFTRSNFQTFINNFGKDHAEKTVQKRKGQISAALKDALAEELIIKDPTIRIGLVYNNATKVPIENKYLELNEAEKLIDHCIKNLSRGNFMILTGLLSGARFGELRALTDADIDTKKHLISITKAVDKFTNKDKAPKTKNSIREIIMPDKWFEVYSDFKHNDKRLFDMTSNGINKDLKYLCEKLEIKHVTFHALRHTHASMLLAHDISMQYVSGRLGHANLSITEQVYSHLLEEKKNQEEMKAMKIF</sequence>
<dbReference type="Pfam" id="PF00589">
    <property type="entry name" value="Phage_integrase"/>
    <property type="match status" value="1"/>
</dbReference>
<gene>
    <name evidence="7" type="ORF">GA838_05705</name>
</gene>
<comment type="similarity">
    <text evidence="1">Belongs to the 'phage' integrase family.</text>
</comment>
<evidence type="ECO:0000313" key="8">
    <source>
        <dbReference type="Proteomes" id="UP001281024"/>
    </source>
</evidence>
<dbReference type="PROSITE" id="PS51898">
    <property type="entry name" value="TYR_RECOMBINASE"/>
    <property type="match status" value="1"/>
</dbReference>
<feature type="domain" description="Tyr recombinase" evidence="5">
    <location>
        <begin position="164"/>
        <end position="342"/>
    </location>
</feature>
<evidence type="ECO:0000313" key="7">
    <source>
        <dbReference type="EMBL" id="MDV7715251.1"/>
    </source>
</evidence>